<proteinExistence type="predicted"/>
<name>A0ABQ3VNB2_9CHLR</name>
<protein>
    <recommendedName>
        <fullName evidence="1">Pyridoxamine 5'-phosphate oxidase N-terminal domain-containing protein</fullName>
    </recommendedName>
</protein>
<comment type="caution">
    <text evidence="2">The sequence shown here is derived from an EMBL/GenBank/DDBJ whole genome shotgun (WGS) entry which is preliminary data.</text>
</comment>
<evidence type="ECO:0000259" key="1">
    <source>
        <dbReference type="Pfam" id="PF01243"/>
    </source>
</evidence>
<dbReference type="Gene3D" id="2.30.110.10">
    <property type="entry name" value="Electron Transport, Fmn-binding Protein, Chain A"/>
    <property type="match status" value="1"/>
</dbReference>
<dbReference type="InterPro" id="IPR011576">
    <property type="entry name" value="Pyridox_Oxase_N"/>
</dbReference>
<feature type="domain" description="Pyridoxamine 5'-phosphate oxidase N-terminal" evidence="1">
    <location>
        <begin position="3"/>
        <end position="93"/>
    </location>
</feature>
<accession>A0ABQ3VNB2</accession>
<dbReference type="InterPro" id="IPR012349">
    <property type="entry name" value="Split_barrel_FMN-bd"/>
</dbReference>
<sequence length="134" mass="14844">MFSEQERAFLQSQTLARLATVAVSGQPDVDAVGFGFDGERFYISGYALERSRKYQNVAAGHTLVSLIIDDLPSVEPLVPRAIKIHGEAEIVTLEQGYRGPGIYIVITPRVSWSWGVDAPAFQDGQFVTKKITWQ</sequence>
<reference evidence="2 3" key="1">
    <citation type="journal article" date="2021" name="Int. J. Syst. Evol. Microbiol.">
        <title>Reticulibacter mediterranei gen. nov., sp. nov., within the new family Reticulibacteraceae fam. nov., and Ktedonospora formicarum gen. nov., sp. nov., Ktedonobacter robiniae sp. nov., Dictyobacter formicarum sp. nov. and Dictyobacter arantiisoli sp. nov., belonging to the class Ktedonobacteria.</title>
        <authorList>
            <person name="Yabe S."/>
            <person name="Zheng Y."/>
            <person name="Wang C.M."/>
            <person name="Sakai Y."/>
            <person name="Abe K."/>
            <person name="Yokota A."/>
            <person name="Donadio S."/>
            <person name="Cavaletti L."/>
            <person name="Monciardini P."/>
        </authorList>
    </citation>
    <scope>NUCLEOTIDE SEQUENCE [LARGE SCALE GENOMIC DNA]</scope>
    <source>
        <strain evidence="2 3">SOSP1-9</strain>
    </source>
</reference>
<evidence type="ECO:0000313" key="3">
    <source>
        <dbReference type="Proteomes" id="UP000635565"/>
    </source>
</evidence>
<gene>
    <name evidence="2" type="ORF">KSZ_51650</name>
</gene>
<dbReference type="SUPFAM" id="SSF50475">
    <property type="entry name" value="FMN-binding split barrel"/>
    <property type="match status" value="1"/>
</dbReference>
<evidence type="ECO:0000313" key="2">
    <source>
        <dbReference type="EMBL" id="GHO87159.1"/>
    </source>
</evidence>
<keyword evidence="3" id="KW-1185">Reference proteome</keyword>
<dbReference type="NCBIfam" id="TIGR04023">
    <property type="entry name" value="PPOX_MSMEG_5819"/>
    <property type="match status" value="1"/>
</dbReference>
<organism evidence="2 3">
    <name type="scientific">Dictyobacter formicarum</name>
    <dbReference type="NCBI Taxonomy" id="2778368"/>
    <lineage>
        <taxon>Bacteria</taxon>
        <taxon>Bacillati</taxon>
        <taxon>Chloroflexota</taxon>
        <taxon>Ktedonobacteria</taxon>
        <taxon>Ktedonobacterales</taxon>
        <taxon>Dictyobacteraceae</taxon>
        <taxon>Dictyobacter</taxon>
    </lineage>
</organism>
<dbReference type="Pfam" id="PF01243">
    <property type="entry name" value="PNPOx_N"/>
    <property type="match status" value="1"/>
</dbReference>
<dbReference type="InterPro" id="IPR024031">
    <property type="entry name" value="MSMEG_5819/OxyR"/>
</dbReference>
<dbReference type="RefSeq" id="WP_201364735.1">
    <property type="nucleotide sequence ID" value="NZ_BNJJ01000015.1"/>
</dbReference>
<dbReference type="Proteomes" id="UP000635565">
    <property type="component" value="Unassembled WGS sequence"/>
</dbReference>
<dbReference type="EMBL" id="BNJJ01000015">
    <property type="protein sequence ID" value="GHO87159.1"/>
    <property type="molecule type" value="Genomic_DNA"/>
</dbReference>